<dbReference type="PANTHER" id="PTHR13261">
    <property type="entry name" value="BRCA2 AND CDKN1A INTERACTING PROTEIN"/>
    <property type="match status" value="1"/>
</dbReference>
<dbReference type="InParanoid" id="A0A165B5J5"/>
<dbReference type="GO" id="GO:0005634">
    <property type="term" value="C:nucleus"/>
    <property type="evidence" value="ECO:0007669"/>
    <property type="project" value="UniProtKB-SubCell"/>
</dbReference>
<dbReference type="EMBL" id="KV426549">
    <property type="protein sequence ID" value="KZV79871.1"/>
    <property type="molecule type" value="Genomic_DNA"/>
</dbReference>
<dbReference type="GO" id="GO:0015031">
    <property type="term" value="P:protein transport"/>
    <property type="evidence" value="ECO:0007669"/>
    <property type="project" value="UniProtKB-KW"/>
</dbReference>
<dbReference type="PANTHER" id="PTHR13261:SF0">
    <property type="entry name" value="BRCA2 AND CDKN1A-INTERACTING PROTEIN"/>
    <property type="match status" value="1"/>
</dbReference>
<evidence type="ECO:0000256" key="2">
    <source>
        <dbReference type="PIRNR" id="PIRNR028983"/>
    </source>
</evidence>
<keyword evidence="2" id="KW-0539">Nucleus</keyword>
<protein>
    <recommendedName>
        <fullName evidence="2">Protein BCP1</fullName>
    </recommendedName>
</protein>
<comment type="function">
    <text evidence="2">Involved in nuclear export, actin cytoskeleton organization and vesicular transport.</text>
</comment>
<dbReference type="Pfam" id="PF13862">
    <property type="entry name" value="BCCIP"/>
    <property type="match status" value="1"/>
</dbReference>
<keyword evidence="5" id="KW-1185">Reference proteome</keyword>
<dbReference type="AlphaFoldDB" id="A0A165B5J5"/>
<name>A0A165B5J5_EXIGL</name>
<dbReference type="InterPro" id="IPR025602">
    <property type="entry name" value="BCP1_family"/>
</dbReference>
<evidence type="ECO:0000313" key="4">
    <source>
        <dbReference type="EMBL" id="KZV79871.1"/>
    </source>
</evidence>
<reference evidence="4 5" key="1">
    <citation type="journal article" date="2016" name="Mol. Biol. Evol.">
        <title>Comparative Genomics of Early-Diverging Mushroom-Forming Fungi Provides Insights into the Origins of Lignocellulose Decay Capabilities.</title>
        <authorList>
            <person name="Nagy L.G."/>
            <person name="Riley R."/>
            <person name="Tritt A."/>
            <person name="Adam C."/>
            <person name="Daum C."/>
            <person name="Floudas D."/>
            <person name="Sun H."/>
            <person name="Yadav J.S."/>
            <person name="Pangilinan J."/>
            <person name="Larsson K.H."/>
            <person name="Matsuura K."/>
            <person name="Barry K."/>
            <person name="Labutti K."/>
            <person name="Kuo R."/>
            <person name="Ohm R.A."/>
            <person name="Bhattacharya S.S."/>
            <person name="Shirouzu T."/>
            <person name="Yoshinaga Y."/>
            <person name="Martin F.M."/>
            <person name="Grigoriev I.V."/>
            <person name="Hibbett D.S."/>
        </authorList>
    </citation>
    <scope>NUCLEOTIDE SEQUENCE [LARGE SCALE GENOMIC DNA]</scope>
    <source>
        <strain evidence="4 5">HHB12029</strain>
    </source>
</reference>
<keyword evidence="2" id="KW-0813">Transport</keyword>
<dbReference type="Proteomes" id="UP000077266">
    <property type="component" value="Unassembled WGS sequence"/>
</dbReference>
<gene>
    <name evidence="4" type="ORF">EXIGLDRAFT_688072</name>
</gene>
<comment type="similarity">
    <text evidence="1 2">Belongs to the BCP1 family.</text>
</comment>
<evidence type="ECO:0000256" key="1">
    <source>
        <dbReference type="ARBA" id="ARBA00006781"/>
    </source>
</evidence>
<dbReference type="OrthoDB" id="27543at2759"/>
<dbReference type="FunCoup" id="A0A165B5J5">
    <property type="interactions" value="858"/>
</dbReference>
<proteinExistence type="inferred from homology"/>
<sequence>MPKRKDTDQDSDEEDGGIVQVDFEFFDPNANDYHATKNLLLQLFQSDAALLNVEALTELLIGQTLVGTTVKTDGKDSDPYAFLSILNLHIHKENASIKALREYIVSKAPATAQLLQQQSHVGFVFSERLINMPVQVVPPMYRMLLDEMQWAIDDGEPYVFSHYVFISRTYTPTAEQEMEWASEAPPSSKRQKQGAAAPKEEGRTHSFHFEDDVIAKHATLAVDFPHSRAERRETESLGVEMGGRLMVLEASKLPAVVEEMARVFAVPDSSSS</sequence>
<evidence type="ECO:0000256" key="3">
    <source>
        <dbReference type="SAM" id="MobiDB-lite"/>
    </source>
</evidence>
<feature type="region of interest" description="Disordered" evidence="3">
    <location>
        <begin position="177"/>
        <end position="203"/>
    </location>
</feature>
<keyword evidence="2" id="KW-0653">Protein transport</keyword>
<accession>A0A165B5J5</accession>
<comment type="subcellular location">
    <subcellularLocation>
        <location evidence="2">Nucleus</location>
    </subcellularLocation>
</comment>
<dbReference type="STRING" id="1314781.A0A165B5J5"/>
<organism evidence="4 5">
    <name type="scientific">Exidia glandulosa HHB12029</name>
    <dbReference type="NCBI Taxonomy" id="1314781"/>
    <lineage>
        <taxon>Eukaryota</taxon>
        <taxon>Fungi</taxon>
        <taxon>Dikarya</taxon>
        <taxon>Basidiomycota</taxon>
        <taxon>Agaricomycotina</taxon>
        <taxon>Agaricomycetes</taxon>
        <taxon>Auriculariales</taxon>
        <taxon>Exidiaceae</taxon>
        <taxon>Exidia</taxon>
    </lineage>
</organism>
<dbReference type="PIRSF" id="PIRSF028983">
    <property type="entry name" value="BCP1"/>
    <property type="match status" value="1"/>
</dbReference>
<evidence type="ECO:0000313" key="5">
    <source>
        <dbReference type="Proteomes" id="UP000077266"/>
    </source>
</evidence>